<keyword evidence="2" id="KW-1185">Reference proteome</keyword>
<dbReference type="EMBL" id="ML208279">
    <property type="protein sequence ID" value="TFK73016.1"/>
    <property type="molecule type" value="Genomic_DNA"/>
</dbReference>
<dbReference type="Proteomes" id="UP000308600">
    <property type="component" value="Unassembled WGS sequence"/>
</dbReference>
<gene>
    <name evidence="1" type="ORF">BDN72DRAFT_835334</name>
</gene>
<evidence type="ECO:0000313" key="2">
    <source>
        <dbReference type="Proteomes" id="UP000308600"/>
    </source>
</evidence>
<accession>A0ACD3B538</accession>
<evidence type="ECO:0000313" key="1">
    <source>
        <dbReference type="EMBL" id="TFK73016.1"/>
    </source>
</evidence>
<sequence>MVSIASFSGDLVTPTDSNYSQAISRWAKNAERKAAVVAFVKNEQDVALALKYAKANGLPVAVRGGGHSAAGASSIEGGLVVDLSRHLSGTRVDPESRLAYIGGGATWESVDKAAIEHDLATVGGTVNHTGVGGLILGGGYGFLTGAHGMVIDNLVEATIVTANGSVLKASETENPDLFFGIRGGGGNFGVVTEFVLKLYPQRRTVYAGMLIYKASDLKRIIDVTTTWYPNAGEKETVFHFTTVGPDGNPIVALLVFYNGSEAEGRENFKAFLEIGPLADTAKEIPYEALNTLQNKLVLPGASIYMTGIAQATPDYDSILAAHAKVIDICKNPGFGGAVLYEYFPLSKVVAVPNGTMAFRRFPTSNILVLVNWDNHEEGKSEIARAGAHALIDILRGGLTHLPREQTRGYTNYDFDGAEKPDRARDAFGDVYPKLQEIKKKYDPENVFNKWFPITPAA</sequence>
<organism evidence="1 2">
    <name type="scientific">Pluteus cervinus</name>
    <dbReference type="NCBI Taxonomy" id="181527"/>
    <lineage>
        <taxon>Eukaryota</taxon>
        <taxon>Fungi</taxon>
        <taxon>Dikarya</taxon>
        <taxon>Basidiomycota</taxon>
        <taxon>Agaricomycotina</taxon>
        <taxon>Agaricomycetes</taxon>
        <taxon>Agaricomycetidae</taxon>
        <taxon>Agaricales</taxon>
        <taxon>Pluteineae</taxon>
        <taxon>Pluteaceae</taxon>
        <taxon>Pluteus</taxon>
    </lineage>
</organism>
<proteinExistence type="predicted"/>
<protein>
    <submittedName>
        <fullName evidence="1">FAD-binding domain-containing protein</fullName>
    </submittedName>
</protein>
<name>A0ACD3B538_9AGAR</name>
<reference evidence="1 2" key="1">
    <citation type="journal article" date="2019" name="Nat. Ecol. Evol.">
        <title>Megaphylogeny resolves global patterns of mushroom evolution.</title>
        <authorList>
            <person name="Varga T."/>
            <person name="Krizsan K."/>
            <person name="Foldi C."/>
            <person name="Dima B."/>
            <person name="Sanchez-Garcia M."/>
            <person name="Sanchez-Ramirez S."/>
            <person name="Szollosi G.J."/>
            <person name="Szarkandi J.G."/>
            <person name="Papp V."/>
            <person name="Albert L."/>
            <person name="Andreopoulos W."/>
            <person name="Angelini C."/>
            <person name="Antonin V."/>
            <person name="Barry K.W."/>
            <person name="Bougher N.L."/>
            <person name="Buchanan P."/>
            <person name="Buyck B."/>
            <person name="Bense V."/>
            <person name="Catcheside P."/>
            <person name="Chovatia M."/>
            <person name="Cooper J."/>
            <person name="Damon W."/>
            <person name="Desjardin D."/>
            <person name="Finy P."/>
            <person name="Geml J."/>
            <person name="Haridas S."/>
            <person name="Hughes K."/>
            <person name="Justo A."/>
            <person name="Karasinski D."/>
            <person name="Kautmanova I."/>
            <person name="Kiss B."/>
            <person name="Kocsube S."/>
            <person name="Kotiranta H."/>
            <person name="LaButti K.M."/>
            <person name="Lechner B.E."/>
            <person name="Liimatainen K."/>
            <person name="Lipzen A."/>
            <person name="Lukacs Z."/>
            <person name="Mihaltcheva S."/>
            <person name="Morgado L.N."/>
            <person name="Niskanen T."/>
            <person name="Noordeloos M.E."/>
            <person name="Ohm R.A."/>
            <person name="Ortiz-Santana B."/>
            <person name="Ovrebo C."/>
            <person name="Racz N."/>
            <person name="Riley R."/>
            <person name="Savchenko A."/>
            <person name="Shiryaev A."/>
            <person name="Soop K."/>
            <person name="Spirin V."/>
            <person name="Szebenyi C."/>
            <person name="Tomsovsky M."/>
            <person name="Tulloss R.E."/>
            <person name="Uehling J."/>
            <person name="Grigoriev I.V."/>
            <person name="Vagvolgyi C."/>
            <person name="Papp T."/>
            <person name="Martin F.M."/>
            <person name="Miettinen O."/>
            <person name="Hibbett D.S."/>
            <person name="Nagy L.G."/>
        </authorList>
    </citation>
    <scope>NUCLEOTIDE SEQUENCE [LARGE SCALE GENOMIC DNA]</scope>
    <source>
        <strain evidence="1 2">NL-1719</strain>
    </source>
</reference>